<accession>A0ABD3PJ66</accession>
<comment type="caution">
    <text evidence="2">The sequence shown here is derived from an EMBL/GenBank/DDBJ whole genome shotgun (WGS) entry which is preliminary data.</text>
</comment>
<keyword evidence="3" id="KW-1185">Reference proteome</keyword>
<protein>
    <recommendedName>
        <fullName evidence="4">RNA helicase</fullName>
    </recommendedName>
</protein>
<name>A0ABD3PJ66_9STRA</name>
<evidence type="ECO:0008006" key="4">
    <source>
        <dbReference type="Google" id="ProtNLM"/>
    </source>
</evidence>
<dbReference type="Proteomes" id="UP001530315">
    <property type="component" value="Unassembled WGS sequence"/>
</dbReference>
<feature type="region of interest" description="Disordered" evidence="1">
    <location>
        <begin position="171"/>
        <end position="216"/>
    </location>
</feature>
<reference evidence="2 3" key="1">
    <citation type="submission" date="2024-10" db="EMBL/GenBank/DDBJ databases">
        <title>Updated reference genomes for cyclostephanoid diatoms.</title>
        <authorList>
            <person name="Roberts W.R."/>
            <person name="Alverson A.J."/>
        </authorList>
    </citation>
    <scope>NUCLEOTIDE SEQUENCE [LARGE SCALE GENOMIC DNA]</scope>
    <source>
        <strain evidence="2 3">AJA276-08</strain>
    </source>
</reference>
<organism evidence="2 3">
    <name type="scientific">Stephanodiscus triporus</name>
    <dbReference type="NCBI Taxonomy" id="2934178"/>
    <lineage>
        <taxon>Eukaryota</taxon>
        <taxon>Sar</taxon>
        <taxon>Stramenopiles</taxon>
        <taxon>Ochrophyta</taxon>
        <taxon>Bacillariophyta</taxon>
        <taxon>Coscinodiscophyceae</taxon>
        <taxon>Thalassiosirophycidae</taxon>
        <taxon>Stephanodiscales</taxon>
        <taxon>Stephanodiscaceae</taxon>
        <taxon>Stephanodiscus</taxon>
    </lineage>
</organism>
<feature type="compositionally biased region" description="Low complexity" evidence="1">
    <location>
        <begin position="207"/>
        <end position="216"/>
    </location>
</feature>
<evidence type="ECO:0000313" key="2">
    <source>
        <dbReference type="EMBL" id="KAL3788245.1"/>
    </source>
</evidence>
<proteinExistence type="predicted"/>
<evidence type="ECO:0000256" key="1">
    <source>
        <dbReference type="SAM" id="MobiDB-lite"/>
    </source>
</evidence>
<dbReference type="EMBL" id="JALLAZ020000736">
    <property type="protein sequence ID" value="KAL3788245.1"/>
    <property type="molecule type" value="Genomic_DNA"/>
</dbReference>
<gene>
    <name evidence="2" type="ORF">ACHAW5_005296</name>
</gene>
<sequence>MLFSATFPEQIEKRVERVLSRIGGGVPLRLSTTSASTALPRGGGPALPSDADVATPISATVTTTTTKTTRDLSIEGGRRDDLHHDDAITPAERGRRPRIQHRVIRLKEEDRTLGSRLAIGAISFVTAGTESHFDFLERRALSSSSRAIKREVLDGFAIDEAAWASESAASSANVPGSSHSQMGLGHDRMFGGVKGRRKSKKDKLREAAATAAAAAG</sequence>
<evidence type="ECO:0000313" key="3">
    <source>
        <dbReference type="Proteomes" id="UP001530315"/>
    </source>
</evidence>
<dbReference type="AlphaFoldDB" id="A0ABD3PJ66"/>